<evidence type="ECO:0000256" key="4">
    <source>
        <dbReference type="ARBA" id="ARBA00022840"/>
    </source>
</evidence>
<dbReference type="PANTHER" id="PTHR36766">
    <property type="entry name" value="PLANT BROAD-SPECTRUM MILDEW RESISTANCE PROTEIN RPW8"/>
    <property type="match status" value="1"/>
</dbReference>
<evidence type="ECO:0000256" key="3">
    <source>
        <dbReference type="ARBA" id="ARBA00022821"/>
    </source>
</evidence>
<dbReference type="InterPro" id="IPR041118">
    <property type="entry name" value="Rx_N"/>
</dbReference>
<sequence>MAESFLFNTAESILEKLASLALEEFLLAWGIEDDLEKIKEMLLAIKAVLSDAEKRQSQDHRIEFWLGKLKDVLYDAEDVIDEFRCEALRRQVVKSGSTTRKVRRFFSSSNPLAFRFQMGHKLKKVR</sequence>
<dbReference type="Gene3D" id="1.20.5.4130">
    <property type="match status" value="1"/>
</dbReference>
<evidence type="ECO:0000313" key="6">
    <source>
        <dbReference type="EMBL" id="KDP26030.1"/>
    </source>
</evidence>
<keyword evidence="3" id="KW-0611">Plant defense</keyword>
<keyword evidence="4" id="KW-0067">ATP-binding</keyword>
<protein>
    <recommendedName>
        <fullName evidence="5">Disease resistance N-terminal domain-containing protein</fullName>
    </recommendedName>
</protein>
<dbReference type="AlphaFoldDB" id="A0A067K196"/>
<evidence type="ECO:0000259" key="5">
    <source>
        <dbReference type="Pfam" id="PF18052"/>
    </source>
</evidence>
<gene>
    <name evidence="6" type="ORF">JCGZ_21063</name>
</gene>
<accession>A0A067K196</accession>
<keyword evidence="2" id="KW-0547">Nucleotide-binding</keyword>
<dbReference type="STRING" id="180498.A0A067K196"/>
<dbReference type="CDD" id="cd14798">
    <property type="entry name" value="RX-CC_like"/>
    <property type="match status" value="1"/>
</dbReference>
<dbReference type="GO" id="GO:0005524">
    <property type="term" value="F:ATP binding"/>
    <property type="evidence" value="ECO:0007669"/>
    <property type="project" value="UniProtKB-KW"/>
</dbReference>
<organism evidence="6 7">
    <name type="scientific">Jatropha curcas</name>
    <name type="common">Barbados nut</name>
    <dbReference type="NCBI Taxonomy" id="180498"/>
    <lineage>
        <taxon>Eukaryota</taxon>
        <taxon>Viridiplantae</taxon>
        <taxon>Streptophyta</taxon>
        <taxon>Embryophyta</taxon>
        <taxon>Tracheophyta</taxon>
        <taxon>Spermatophyta</taxon>
        <taxon>Magnoliopsida</taxon>
        <taxon>eudicotyledons</taxon>
        <taxon>Gunneridae</taxon>
        <taxon>Pentapetalae</taxon>
        <taxon>rosids</taxon>
        <taxon>fabids</taxon>
        <taxon>Malpighiales</taxon>
        <taxon>Euphorbiaceae</taxon>
        <taxon>Crotonoideae</taxon>
        <taxon>Jatropheae</taxon>
        <taxon>Jatropha</taxon>
    </lineage>
</organism>
<reference evidence="6 7" key="1">
    <citation type="journal article" date="2014" name="PLoS ONE">
        <title>Global Analysis of Gene Expression Profiles in Physic Nut (Jatropha curcas L.) Seedlings Exposed to Salt Stress.</title>
        <authorList>
            <person name="Zhang L."/>
            <person name="Zhang C."/>
            <person name="Wu P."/>
            <person name="Chen Y."/>
            <person name="Li M."/>
            <person name="Jiang H."/>
            <person name="Wu G."/>
        </authorList>
    </citation>
    <scope>NUCLEOTIDE SEQUENCE [LARGE SCALE GENOMIC DNA]</scope>
    <source>
        <strain evidence="7">cv. GZQX0401</strain>
        <tissue evidence="6">Young leaves</tissue>
    </source>
</reference>
<name>A0A067K196_JATCU</name>
<proteinExistence type="predicted"/>
<feature type="domain" description="Disease resistance N-terminal" evidence="5">
    <location>
        <begin position="11"/>
        <end position="97"/>
    </location>
</feature>
<dbReference type="GO" id="GO:0006952">
    <property type="term" value="P:defense response"/>
    <property type="evidence" value="ECO:0007669"/>
    <property type="project" value="UniProtKB-KW"/>
</dbReference>
<dbReference type="OrthoDB" id="1933539at2759"/>
<dbReference type="Pfam" id="PF18052">
    <property type="entry name" value="Rx_N"/>
    <property type="match status" value="1"/>
</dbReference>
<evidence type="ECO:0000256" key="2">
    <source>
        <dbReference type="ARBA" id="ARBA00022741"/>
    </source>
</evidence>
<dbReference type="PANTHER" id="PTHR36766:SF61">
    <property type="entry name" value="NB-ARC DOMAIN DISEASE RESISTANCE PROTEIN"/>
    <property type="match status" value="1"/>
</dbReference>
<dbReference type="EMBL" id="KK914930">
    <property type="protein sequence ID" value="KDP26030.1"/>
    <property type="molecule type" value="Genomic_DNA"/>
</dbReference>
<keyword evidence="1" id="KW-0677">Repeat</keyword>
<dbReference type="Proteomes" id="UP000027138">
    <property type="component" value="Unassembled WGS sequence"/>
</dbReference>
<evidence type="ECO:0000256" key="1">
    <source>
        <dbReference type="ARBA" id="ARBA00022737"/>
    </source>
</evidence>
<dbReference type="InterPro" id="IPR038005">
    <property type="entry name" value="RX-like_CC"/>
</dbReference>
<evidence type="ECO:0000313" key="7">
    <source>
        <dbReference type="Proteomes" id="UP000027138"/>
    </source>
</evidence>
<keyword evidence="7" id="KW-1185">Reference proteome</keyword>